<evidence type="ECO:0000256" key="4">
    <source>
        <dbReference type="ARBA" id="ARBA00022898"/>
    </source>
</evidence>
<keyword evidence="10" id="KW-1185">Reference proteome</keyword>
<sequence length="465" mass="54027">MDMLSCVLDRESEQTLYEQLYRYIKGEIIAGRLVYETKLPSKRKLADYLKISENTIETAYVQLVAEGYLEAKPRQGYFIAANEDLVLVNTSKKTHQQKEKPVAWKYDFHPGKIDTEHFPFTKWRKYAKELIDPQYHHLLLHGDRQGELVLRQEIATYLYHARGVKCLPEEIIIGAGSEILLQQLVSLMGDDISYGVEDPGYHVISRILADQPNEVRPLQVDEDGVIVTDLEKQRINMMYTTPSNHFPYGYVLPVNRRVQLLNWASGQEGRYIIEDDYDSEFRYTGKSIPALKGMDSAGKVIYLGSFSKSLIPSLRISYMLLPNKLLKQYNQRYSYYHCTVSRIDQRILARFMMSGDFERHLNRMRKVYRRKLEKTMEILQPYSDRIRVIGEQNGLHILLEVMNGIGENELLERAASARINVYSLSSYSMTNWKVMRPKIVFGFAGIAEEELESALKDLFTSWEII</sequence>
<feature type="domain" description="HTH gntR-type" evidence="8">
    <location>
        <begin position="14"/>
        <end position="82"/>
    </location>
</feature>
<dbReference type="PANTHER" id="PTHR46577:SF1">
    <property type="entry name" value="HTH-TYPE TRANSCRIPTIONAL REGULATORY PROTEIN GABR"/>
    <property type="match status" value="1"/>
</dbReference>
<evidence type="ECO:0000256" key="6">
    <source>
        <dbReference type="ARBA" id="ARBA00023125"/>
    </source>
</evidence>
<comment type="caution">
    <text evidence="9">The sequence shown here is derived from an EMBL/GenBank/DDBJ whole genome shotgun (WGS) entry which is preliminary data.</text>
</comment>
<evidence type="ECO:0000256" key="2">
    <source>
        <dbReference type="ARBA" id="ARBA00005384"/>
    </source>
</evidence>
<dbReference type="SUPFAM" id="SSF53383">
    <property type="entry name" value="PLP-dependent transferases"/>
    <property type="match status" value="1"/>
</dbReference>
<dbReference type="InterPro" id="IPR000524">
    <property type="entry name" value="Tscrpt_reg_HTH_GntR"/>
</dbReference>
<accession>A0ABU5CAR6</accession>
<keyword evidence="6" id="KW-0238">DNA-binding</keyword>
<comment type="cofactor">
    <cofactor evidence="1">
        <name>pyridoxal 5'-phosphate</name>
        <dbReference type="ChEBI" id="CHEBI:597326"/>
    </cofactor>
</comment>
<dbReference type="InterPro" id="IPR004839">
    <property type="entry name" value="Aminotransferase_I/II_large"/>
</dbReference>
<dbReference type="InterPro" id="IPR036390">
    <property type="entry name" value="WH_DNA-bd_sf"/>
</dbReference>
<dbReference type="PANTHER" id="PTHR46577">
    <property type="entry name" value="HTH-TYPE TRANSCRIPTIONAL REGULATORY PROTEIN GABR"/>
    <property type="match status" value="1"/>
</dbReference>
<dbReference type="InterPro" id="IPR015421">
    <property type="entry name" value="PyrdxlP-dep_Trfase_major"/>
</dbReference>
<organism evidence="9 10">
    <name type="scientific">Tigheibacillus halophilus</name>
    <dbReference type="NCBI Taxonomy" id="361280"/>
    <lineage>
        <taxon>Bacteria</taxon>
        <taxon>Bacillati</taxon>
        <taxon>Bacillota</taxon>
        <taxon>Bacilli</taxon>
        <taxon>Bacillales</taxon>
        <taxon>Bacillaceae</taxon>
        <taxon>Tigheibacillus</taxon>
    </lineage>
</organism>
<dbReference type="InterPro" id="IPR015424">
    <property type="entry name" value="PyrdxlP-dep_Trfase"/>
</dbReference>
<dbReference type="InterPro" id="IPR051446">
    <property type="entry name" value="HTH_trans_reg/aminotransferase"/>
</dbReference>
<dbReference type="GO" id="GO:0008483">
    <property type="term" value="F:transaminase activity"/>
    <property type="evidence" value="ECO:0007669"/>
    <property type="project" value="UniProtKB-KW"/>
</dbReference>
<evidence type="ECO:0000313" key="10">
    <source>
        <dbReference type="Proteomes" id="UP001281447"/>
    </source>
</evidence>
<comment type="similarity">
    <text evidence="2">In the C-terminal section; belongs to the class-I pyridoxal-phosphate-dependent aminotransferase family.</text>
</comment>
<reference evidence="9 10" key="1">
    <citation type="submission" date="2023-10" db="EMBL/GenBank/DDBJ databases">
        <title>Virgibacillus halophilus 5B73C genome.</title>
        <authorList>
            <person name="Miliotis G."/>
            <person name="Sengupta P."/>
            <person name="Hameed A."/>
            <person name="Chuvochina M."/>
            <person name="Mcdonagh F."/>
            <person name="Simpson A.C."/>
            <person name="Singh N.K."/>
            <person name="Rekha P.D."/>
            <person name="Raman K."/>
            <person name="Hugenholtz P."/>
            <person name="Venkateswaran K."/>
        </authorList>
    </citation>
    <scope>NUCLEOTIDE SEQUENCE [LARGE SCALE GENOMIC DNA]</scope>
    <source>
        <strain evidence="9 10">5B73C</strain>
    </source>
</reference>
<dbReference type="CDD" id="cd00609">
    <property type="entry name" value="AAT_like"/>
    <property type="match status" value="1"/>
</dbReference>
<dbReference type="Pfam" id="PF00392">
    <property type="entry name" value="GntR"/>
    <property type="match status" value="1"/>
</dbReference>
<dbReference type="EMBL" id="JAWDIP010000003">
    <property type="protein sequence ID" value="MDY0395737.1"/>
    <property type="molecule type" value="Genomic_DNA"/>
</dbReference>
<dbReference type="CDD" id="cd07377">
    <property type="entry name" value="WHTH_GntR"/>
    <property type="match status" value="1"/>
</dbReference>
<dbReference type="SMART" id="SM00345">
    <property type="entry name" value="HTH_GNTR"/>
    <property type="match status" value="1"/>
</dbReference>
<evidence type="ECO:0000256" key="3">
    <source>
        <dbReference type="ARBA" id="ARBA00022576"/>
    </source>
</evidence>
<dbReference type="Proteomes" id="UP001281447">
    <property type="component" value="Unassembled WGS sequence"/>
</dbReference>
<gene>
    <name evidence="9" type="ORF">RWE15_16555</name>
</gene>
<dbReference type="Gene3D" id="1.10.10.10">
    <property type="entry name" value="Winged helix-like DNA-binding domain superfamily/Winged helix DNA-binding domain"/>
    <property type="match status" value="1"/>
</dbReference>
<name>A0ABU5CAR6_9BACI</name>
<keyword evidence="7" id="KW-0804">Transcription</keyword>
<evidence type="ECO:0000259" key="8">
    <source>
        <dbReference type="PROSITE" id="PS50949"/>
    </source>
</evidence>
<dbReference type="SUPFAM" id="SSF46785">
    <property type="entry name" value="Winged helix' DNA-binding domain"/>
    <property type="match status" value="1"/>
</dbReference>
<dbReference type="PROSITE" id="PS50949">
    <property type="entry name" value="HTH_GNTR"/>
    <property type="match status" value="1"/>
</dbReference>
<evidence type="ECO:0000313" key="9">
    <source>
        <dbReference type="EMBL" id="MDY0395737.1"/>
    </source>
</evidence>
<proteinExistence type="inferred from homology"/>
<evidence type="ECO:0000256" key="1">
    <source>
        <dbReference type="ARBA" id="ARBA00001933"/>
    </source>
</evidence>
<evidence type="ECO:0000256" key="5">
    <source>
        <dbReference type="ARBA" id="ARBA00023015"/>
    </source>
</evidence>
<dbReference type="RefSeq" id="WP_390358041.1">
    <property type="nucleotide sequence ID" value="NZ_JBHUIZ010000018.1"/>
</dbReference>
<keyword evidence="4" id="KW-0663">Pyridoxal phosphate</keyword>
<evidence type="ECO:0000256" key="7">
    <source>
        <dbReference type="ARBA" id="ARBA00023163"/>
    </source>
</evidence>
<dbReference type="InterPro" id="IPR036388">
    <property type="entry name" value="WH-like_DNA-bd_sf"/>
</dbReference>
<protein>
    <submittedName>
        <fullName evidence="9">PLP-dependent aminotransferase family protein</fullName>
    </submittedName>
</protein>
<dbReference type="Pfam" id="PF00155">
    <property type="entry name" value="Aminotran_1_2"/>
    <property type="match status" value="1"/>
</dbReference>
<keyword evidence="5" id="KW-0805">Transcription regulation</keyword>
<keyword evidence="3 9" id="KW-0032">Aminotransferase</keyword>
<keyword evidence="3 9" id="KW-0808">Transferase</keyword>
<dbReference type="Gene3D" id="3.40.640.10">
    <property type="entry name" value="Type I PLP-dependent aspartate aminotransferase-like (Major domain)"/>
    <property type="match status" value="1"/>
</dbReference>